<dbReference type="STRING" id="74348.SAMN04488523_1014"/>
<dbReference type="Proteomes" id="UP000198977">
    <property type="component" value="Unassembled WGS sequence"/>
</dbReference>
<keyword evidence="2" id="KW-1185">Reference proteome</keyword>
<dbReference type="AlphaFoldDB" id="A0A1I1SEB4"/>
<evidence type="ECO:0000313" key="2">
    <source>
        <dbReference type="Proteomes" id="UP000198977"/>
    </source>
</evidence>
<dbReference type="EMBL" id="FOMW01000001">
    <property type="protein sequence ID" value="SFD44829.1"/>
    <property type="molecule type" value="Genomic_DNA"/>
</dbReference>
<sequence>MIERYRITPKGQAWHIMARKGAGTATDAAWISLGGCPSQIIAVRVYLALTARGGR</sequence>
<organism evidence="1 2">
    <name type="scientific">Sulfitobacter brevis</name>
    <dbReference type="NCBI Taxonomy" id="74348"/>
    <lineage>
        <taxon>Bacteria</taxon>
        <taxon>Pseudomonadati</taxon>
        <taxon>Pseudomonadota</taxon>
        <taxon>Alphaproteobacteria</taxon>
        <taxon>Rhodobacterales</taxon>
        <taxon>Roseobacteraceae</taxon>
        <taxon>Sulfitobacter</taxon>
    </lineage>
</organism>
<evidence type="ECO:0000313" key="1">
    <source>
        <dbReference type="EMBL" id="SFD44829.1"/>
    </source>
</evidence>
<reference evidence="2" key="1">
    <citation type="submission" date="2016-10" db="EMBL/GenBank/DDBJ databases">
        <authorList>
            <person name="Varghese N."/>
            <person name="Submissions S."/>
        </authorList>
    </citation>
    <scope>NUCLEOTIDE SEQUENCE [LARGE SCALE GENOMIC DNA]</scope>
    <source>
        <strain evidence="2">DSM 11443</strain>
    </source>
</reference>
<gene>
    <name evidence="1" type="ORF">SAMN04488523_1014</name>
</gene>
<accession>A0A1I1SEB4</accession>
<dbReference type="RefSeq" id="WP_177209369.1">
    <property type="nucleotide sequence ID" value="NZ_FOMW01000001.1"/>
</dbReference>
<name>A0A1I1SEB4_9RHOB</name>
<proteinExistence type="predicted"/>
<protein>
    <submittedName>
        <fullName evidence="1">Uncharacterized protein</fullName>
    </submittedName>
</protein>